<protein>
    <submittedName>
        <fullName evidence="2">Uncharacterized protein</fullName>
    </submittedName>
</protein>
<feature type="region of interest" description="Disordered" evidence="1">
    <location>
        <begin position="47"/>
        <end position="73"/>
    </location>
</feature>
<comment type="caution">
    <text evidence="2">The sequence shown here is derived from an EMBL/GenBank/DDBJ whole genome shotgun (WGS) entry which is preliminary data.</text>
</comment>
<evidence type="ECO:0000256" key="1">
    <source>
        <dbReference type="SAM" id="MobiDB-lite"/>
    </source>
</evidence>
<dbReference type="AlphaFoldDB" id="A0A1E3BT54"/>
<evidence type="ECO:0000313" key="2">
    <source>
        <dbReference type="EMBL" id="ODM24139.1"/>
    </source>
</evidence>
<name>A0A1E3BT54_ASPCR</name>
<dbReference type="STRING" id="573508.A0A1E3BT54"/>
<evidence type="ECO:0000313" key="3">
    <source>
        <dbReference type="Proteomes" id="UP000094569"/>
    </source>
</evidence>
<dbReference type="VEuPathDB" id="FungiDB:SI65_01729"/>
<sequence>MQHVQVLSRPVEISLNEAGDSIWRLPPNIESEITTLATVCHAKHQKRTPLAAGREEDNREADSSDDEGSENGSNFATDVVGRLGIGTVKSIRMGFLDHLAELICRKKEAQYVTCTSLMESEEEATIFVARNASWLSADIELLEKAANMLGAVALRDSLSEDVLDLREEFSMYYSPRLKHHAKALLDLLRKGKKMKELTTCLKTFLDGRIPPSAFVEMVNHFGYSADFYSQLKAKFSPSHIG</sequence>
<dbReference type="Proteomes" id="UP000094569">
    <property type="component" value="Unassembled WGS sequence"/>
</dbReference>
<gene>
    <name evidence="2" type="ORF">SI65_01729</name>
</gene>
<organism evidence="2 3">
    <name type="scientific">Aspergillus cristatus</name>
    <name type="common">Chinese Fuzhuan brick tea-fermentation fungus</name>
    <name type="synonym">Eurotium cristatum</name>
    <dbReference type="NCBI Taxonomy" id="573508"/>
    <lineage>
        <taxon>Eukaryota</taxon>
        <taxon>Fungi</taxon>
        <taxon>Dikarya</taxon>
        <taxon>Ascomycota</taxon>
        <taxon>Pezizomycotina</taxon>
        <taxon>Eurotiomycetes</taxon>
        <taxon>Eurotiomycetidae</taxon>
        <taxon>Eurotiales</taxon>
        <taxon>Aspergillaceae</taxon>
        <taxon>Aspergillus</taxon>
        <taxon>Aspergillus subgen. Aspergillus</taxon>
    </lineage>
</organism>
<feature type="compositionally biased region" description="Basic and acidic residues" evidence="1">
    <location>
        <begin position="53"/>
        <end position="62"/>
    </location>
</feature>
<proteinExistence type="predicted"/>
<accession>A0A1E3BT54</accession>
<dbReference type="EMBL" id="JXNT01000001">
    <property type="protein sequence ID" value="ODM24139.1"/>
    <property type="molecule type" value="Genomic_DNA"/>
</dbReference>
<keyword evidence="3" id="KW-1185">Reference proteome</keyword>
<dbReference type="OrthoDB" id="4387665at2759"/>
<reference evidence="2 3" key="1">
    <citation type="journal article" date="2016" name="BMC Genomics">
        <title>Comparative genomic and transcriptomic analyses of the Fuzhuan brick tea-fermentation fungus Aspergillus cristatus.</title>
        <authorList>
            <person name="Ge Y."/>
            <person name="Wang Y."/>
            <person name="Liu Y."/>
            <person name="Tan Y."/>
            <person name="Ren X."/>
            <person name="Zhang X."/>
            <person name="Hyde K.D."/>
            <person name="Liu Y."/>
            <person name="Liu Z."/>
        </authorList>
    </citation>
    <scope>NUCLEOTIDE SEQUENCE [LARGE SCALE GENOMIC DNA]</scope>
    <source>
        <strain evidence="2 3">GZAAS20.1005</strain>
    </source>
</reference>